<dbReference type="AlphaFoldDB" id="A0A222GCG5"/>
<dbReference type="OrthoDB" id="9805728at2"/>
<dbReference type="InterPro" id="IPR036866">
    <property type="entry name" value="RibonucZ/Hydroxyglut_hydro"/>
</dbReference>
<organism evidence="3 4">
    <name type="scientific">Cognaticolwellia beringensis</name>
    <dbReference type="NCBI Taxonomy" id="1967665"/>
    <lineage>
        <taxon>Bacteria</taxon>
        <taxon>Pseudomonadati</taxon>
        <taxon>Pseudomonadota</taxon>
        <taxon>Gammaproteobacteria</taxon>
        <taxon>Alteromonadales</taxon>
        <taxon>Colwelliaceae</taxon>
        <taxon>Cognaticolwellia</taxon>
    </lineage>
</organism>
<dbReference type="EMBL" id="CP020465">
    <property type="protein sequence ID" value="ASP49064.1"/>
    <property type="molecule type" value="Genomic_DNA"/>
</dbReference>
<proteinExistence type="predicted"/>
<keyword evidence="4" id="KW-1185">Reference proteome</keyword>
<dbReference type="PANTHER" id="PTHR15032:SF4">
    <property type="entry name" value="N-ACYL-PHOSPHATIDYLETHANOLAMINE-HYDROLYZING PHOSPHOLIPASE D"/>
    <property type="match status" value="1"/>
</dbReference>
<feature type="domain" description="Metallo-beta-lactamase" evidence="2">
    <location>
        <begin position="98"/>
        <end position="293"/>
    </location>
</feature>
<dbReference type="InterPro" id="IPR001279">
    <property type="entry name" value="Metallo-B-lactamas"/>
</dbReference>
<dbReference type="Proteomes" id="UP000202259">
    <property type="component" value="Chromosome"/>
</dbReference>
<reference evidence="3 4" key="1">
    <citation type="submission" date="2017-08" db="EMBL/GenBank/DDBJ databases">
        <title>Complete genome of Colwellia sp. NB097-1, a psychrophile bacterium ioslated from Bering Sea.</title>
        <authorList>
            <person name="Chen X."/>
        </authorList>
    </citation>
    <scope>NUCLEOTIDE SEQUENCE [LARGE SCALE GENOMIC DNA]</scope>
    <source>
        <strain evidence="3 4">NB097-1</strain>
    </source>
</reference>
<accession>A0A222GCG5</accession>
<dbReference type="CDD" id="cd16283">
    <property type="entry name" value="RomA-like_MBL-fold"/>
    <property type="match status" value="1"/>
</dbReference>
<protein>
    <submittedName>
        <fullName evidence="3">MBL fold metallo-hydrolase</fullName>
    </submittedName>
</protein>
<dbReference type="GO" id="GO:0016787">
    <property type="term" value="F:hydrolase activity"/>
    <property type="evidence" value="ECO:0007669"/>
    <property type="project" value="UniProtKB-KW"/>
</dbReference>
<evidence type="ECO:0000313" key="4">
    <source>
        <dbReference type="Proteomes" id="UP000202259"/>
    </source>
</evidence>
<dbReference type="PANTHER" id="PTHR15032">
    <property type="entry name" value="N-ACYL-PHOSPHATIDYLETHANOLAMINE-HYDROLYZING PHOSPHOLIPASE D"/>
    <property type="match status" value="1"/>
</dbReference>
<dbReference type="GO" id="GO:0005737">
    <property type="term" value="C:cytoplasm"/>
    <property type="evidence" value="ECO:0007669"/>
    <property type="project" value="TreeGrafter"/>
</dbReference>
<keyword evidence="3" id="KW-0378">Hydrolase</keyword>
<name>A0A222GCG5_9GAMM</name>
<feature type="signal peptide" evidence="1">
    <location>
        <begin position="1"/>
        <end position="22"/>
    </location>
</feature>
<gene>
    <name evidence="3" type="ORF">B5D82_15590</name>
</gene>
<feature type="chain" id="PRO_5012126509" evidence="1">
    <location>
        <begin position="23"/>
        <end position="335"/>
    </location>
</feature>
<dbReference type="Gene3D" id="3.60.15.10">
    <property type="entry name" value="Ribonuclease Z/Hydroxyacylglutathione hydrolase-like"/>
    <property type="match status" value="1"/>
</dbReference>
<evidence type="ECO:0000259" key="2">
    <source>
        <dbReference type="Pfam" id="PF12706"/>
    </source>
</evidence>
<evidence type="ECO:0000256" key="1">
    <source>
        <dbReference type="SAM" id="SignalP"/>
    </source>
</evidence>
<sequence length="335" mass="38186">MKKFSALIFTIFLSSSVSQPYAKTNAPFDGVKFDNIEPFDDKSIFDLLSWKIKAISESTPWPDEIDSKQFKASSQRSVKPIITVISHASVLIQIDNLNILTDPHYSLRASPVQFAGPKRVVKPGIAFDDLPSIDIVLISHNHYDHLDLDTLKRLNERDAPKFVAGLKTKSFLEDNGIEAAVDLDWWQNITANNTKITFVPSQHWSARGLFDKREMLWGGFYIENNYKIYFAGDTGYGKFFKEIKEKLGAPDLSLIPIGAYEPRWFMKDAHLNPKDSLQVFRDLESKKMIGIHFGTFKLTDEGYNDPIQTLNEEMKKLNMDPLKVIIPTFGKPYSI</sequence>
<evidence type="ECO:0000313" key="3">
    <source>
        <dbReference type="EMBL" id="ASP49064.1"/>
    </source>
</evidence>
<keyword evidence="1" id="KW-0732">Signal</keyword>
<dbReference type="SUPFAM" id="SSF56281">
    <property type="entry name" value="Metallo-hydrolase/oxidoreductase"/>
    <property type="match status" value="1"/>
</dbReference>
<dbReference type="RefSeq" id="WP_081152812.1">
    <property type="nucleotide sequence ID" value="NZ_CP020465.1"/>
</dbReference>
<dbReference type="KEGG" id="cber:B5D82_15590"/>
<dbReference type="Pfam" id="PF12706">
    <property type="entry name" value="Lactamase_B_2"/>
    <property type="match status" value="1"/>
</dbReference>